<evidence type="ECO:0000313" key="6">
    <source>
        <dbReference type="EMBL" id="VDN48036.1"/>
    </source>
</evidence>
<protein>
    <recommendedName>
        <fullName evidence="5">CzcB-like C-terminal circularly permuted SH3-like domain-containing protein</fullName>
    </recommendedName>
</protein>
<feature type="domain" description="CzcB-like C-terminal circularly permuted SH3-like" evidence="5">
    <location>
        <begin position="336"/>
        <end position="388"/>
    </location>
</feature>
<sequence length="392" mass="43823">MKRKYLYLVVSLVLIGGIFWYMVPKNTAEGAPVEVIEEVKVTAGDVLIDFIADGNVRILSKDQFFNTSGVLEALYFDVGDVVAKGDLLAKLSTDDLALKIKQTEIAINTEIERQKESITNHTYDIQMQEAIIESLTKELQREMSLLETMATYPSIYTPNEHNDQLYKKEQLEATLDSEKNELQKLKNESQALNNLLIDDKKVILELLKLDLEKAYLYADTDGVIGTIHGVVNTSIGTTNAFLTILDQEQPMILSMVSELDIGQVTLGQKVLVELESDYGMTYEGRVSWISMTPTIDNNGIVSYEVEIILEKYPDTIRSGLSALLHIVLKERLDVLVIPNSAVKIVNNQQVVEVKVSDQIQERIVVTGLTDGVNVEVIQGLEEGETLIVRSLK</sequence>
<dbReference type="KEGG" id="cbar:PATL70BA_2148"/>
<accession>A0A3P7RZD0</accession>
<dbReference type="OrthoDB" id="85226at2"/>
<dbReference type="Gene3D" id="2.40.30.170">
    <property type="match status" value="1"/>
</dbReference>
<dbReference type="InterPro" id="IPR058649">
    <property type="entry name" value="CzcB_C"/>
</dbReference>
<evidence type="ECO:0000256" key="1">
    <source>
        <dbReference type="ARBA" id="ARBA00004196"/>
    </source>
</evidence>
<dbReference type="Proteomes" id="UP000279029">
    <property type="component" value="Chromosome"/>
</dbReference>
<dbReference type="GO" id="GO:0030313">
    <property type="term" value="C:cell envelope"/>
    <property type="evidence" value="ECO:0007669"/>
    <property type="project" value="UniProtKB-SubCell"/>
</dbReference>
<dbReference type="PANTHER" id="PTHR32347">
    <property type="entry name" value="EFFLUX SYSTEM COMPONENT YKNX-RELATED"/>
    <property type="match status" value="1"/>
</dbReference>
<dbReference type="InterPro" id="IPR050465">
    <property type="entry name" value="UPF0194_transport"/>
</dbReference>
<comment type="subcellular location">
    <subcellularLocation>
        <location evidence="1">Cell envelope</location>
    </subcellularLocation>
</comment>
<evidence type="ECO:0000259" key="5">
    <source>
        <dbReference type="Pfam" id="PF25975"/>
    </source>
</evidence>
<evidence type="ECO:0000313" key="7">
    <source>
        <dbReference type="Proteomes" id="UP000279029"/>
    </source>
</evidence>
<reference evidence="6 7" key="1">
    <citation type="submission" date="2018-09" db="EMBL/GenBank/DDBJ databases">
        <authorList>
            <person name="Postec A."/>
        </authorList>
    </citation>
    <scope>NUCLEOTIDE SEQUENCE [LARGE SCALE GENOMIC DNA]</scope>
    <source>
        <strain evidence="6">70B-A</strain>
    </source>
</reference>
<evidence type="ECO:0000256" key="4">
    <source>
        <dbReference type="SAM" id="Phobius"/>
    </source>
</evidence>
<keyword evidence="4" id="KW-0472">Membrane</keyword>
<name>A0A3P7RZD0_9FIRM</name>
<organism evidence="6 7">
    <name type="scientific">Petrocella atlantisensis</name>
    <dbReference type="NCBI Taxonomy" id="2173034"/>
    <lineage>
        <taxon>Bacteria</taxon>
        <taxon>Bacillati</taxon>
        <taxon>Bacillota</taxon>
        <taxon>Clostridia</taxon>
        <taxon>Lachnospirales</taxon>
        <taxon>Vallitaleaceae</taxon>
        <taxon>Petrocella</taxon>
    </lineage>
</organism>
<feature type="coiled-coil region" evidence="3">
    <location>
        <begin position="168"/>
        <end position="195"/>
    </location>
</feature>
<evidence type="ECO:0000256" key="3">
    <source>
        <dbReference type="SAM" id="Coils"/>
    </source>
</evidence>
<keyword evidence="2 3" id="KW-0175">Coiled coil</keyword>
<dbReference type="Pfam" id="PF25975">
    <property type="entry name" value="CzcB_C"/>
    <property type="match status" value="1"/>
</dbReference>
<keyword evidence="7" id="KW-1185">Reference proteome</keyword>
<dbReference type="EMBL" id="LR130778">
    <property type="protein sequence ID" value="VDN48036.1"/>
    <property type="molecule type" value="Genomic_DNA"/>
</dbReference>
<dbReference type="Gene3D" id="2.40.50.100">
    <property type="match status" value="1"/>
</dbReference>
<keyword evidence="4" id="KW-1133">Transmembrane helix</keyword>
<dbReference type="RefSeq" id="WP_125137235.1">
    <property type="nucleotide sequence ID" value="NZ_LR130778.1"/>
</dbReference>
<gene>
    <name evidence="6" type="ORF">PATL70BA_2148</name>
</gene>
<dbReference type="AlphaFoldDB" id="A0A3P7RZD0"/>
<evidence type="ECO:0000256" key="2">
    <source>
        <dbReference type="ARBA" id="ARBA00023054"/>
    </source>
</evidence>
<keyword evidence="4" id="KW-0812">Transmembrane</keyword>
<feature type="transmembrane region" description="Helical" evidence="4">
    <location>
        <begin position="5"/>
        <end position="23"/>
    </location>
</feature>
<dbReference type="Gene3D" id="6.20.50.140">
    <property type="match status" value="1"/>
</dbReference>
<proteinExistence type="predicted"/>